<feature type="compositionally biased region" description="Basic and acidic residues" evidence="1">
    <location>
        <begin position="95"/>
        <end position="111"/>
    </location>
</feature>
<keyword evidence="3" id="KW-1185">Reference proteome</keyword>
<dbReference type="OrthoDB" id="3250036at2759"/>
<gene>
    <name evidence="2" type="ORF">BDV98DRAFT_608079</name>
</gene>
<reference evidence="2 3" key="1">
    <citation type="journal article" date="2019" name="Nat. Ecol. Evol.">
        <title>Megaphylogeny resolves global patterns of mushroom evolution.</title>
        <authorList>
            <person name="Varga T."/>
            <person name="Krizsan K."/>
            <person name="Foldi C."/>
            <person name="Dima B."/>
            <person name="Sanchez-Garcia M."/>
            <person name="Sanchez-Ramirez S."/>
            <person name="Szollosi G.J."/>
            <person name="Szarkandi J.G."/>
            <person name="Papp V."/>
            <person name="Albert L."/>
            <person name="Andreopoulos W."/>
            <person name="Angelini C."/>
            <person name="Antonin V."/>
            <person name="Barry K.W."/>
            <person name="Bougher N.L."/>
            <person name="Buchanan P."/>
            <person name="Buyck B."/>
            <person name="Bense V."/>
            <person name="Catcheside P."/>
            <person name="Chovatia M."/>
            <person name="Cooper J."/>
            <person name="Damon W."/>
            <person name="Desjardin D."/>
            <person name="Finy P."/>
            <person name="Geml J."/>
            <person name="Haridas S."/>
            <person name="Hughes K."/>
            <person name="Justo A."/>
            <person name="Karasinski D."/>
            <person name="Kautmanova I."/>
            <person name="Kiss B."/>
            <person name="Kocsube S."/>
            <person name="Kotiranta H."/>
            <person name="LaButti K.M."/>
            <person name="Lechner B.E."/>
            <person name="Liimatainen K."/>
            <person name="Lipzen A."/>
            <person name="Lukacs Z."/>
            <person name="Mihaltcheva S."/>
            <person name="Morgado L.N."/>
            <person name="Niskanen T."/>
            <person name="Noordeloos M.E."/>
            <person name="Ohm R.A."/>
            <person name="Ortiz-Santana B."/>
            <person name="Ovrebo C."/>
            <person name="Racz N."/>
            <person name="Riley R."/>
            <person name="Savchenko A."/>
            <person name="Shiryaev A."/>
            <person name="Soop K."/>
            <person name="Spirin V."/>
            <person name="Szebenyi C."/>
            <person name="Tomsovsky M."/>
            <person name="Tulloss R.E."/>
            <person name="Uehling J."/>
            <person name="Grigoriev I.V."/>
            <person name="Vagvolgyi C."/>
            <person name="Papp T."/>
            <person name="Martin F.M."/>
            <person name="Miettinen O."/>
            <person name="Hibbett D.S."/>
            <person name="Nagy L.G."/>
        </authorList>
    </citation>
    <scope>NUCLEOTIDE SEQUENCE [LARGE SCALE GENOMIC DNA]</scope>
    <source>
        <strain evidence="2 3">CBS 309.79</strain>
    </source>
</reference>
<protein>
    <submittedName>
        <fullName evidence="2">Uncharacterized protein</fullName>
    </submittedName>
</protein>
<evidence type="ECO:0000313" key="3">
    <source>
        <dbReference type="Proteomes" id="UP000305067"/>
    </source>
</evidence>
<accession>A0A5C3QDW6</accession>
<name>A0A5C3QDW6_9AGAR</name>
<evidence type="ECO:0000256" key="1">
    <source>
        <dbReference type="SAM" id="MobiDB-lite"/>
    </source>
</evidence>
<dbReference type="EMBL" id="ML178856">
    <property type="protein sequence ID" value="TFK96663.1"/>
    <property type="molecule type" value="Genomic_DNA"/>
</dbReference>
<feature type="region of interest" description="Disordered" evidence="1">
    <location>
        <begin position="1"/>
        <end position="141"/>
    </location>
</feature>
<feature type="compositionally biased region" description="Polar residues" evidence="1">
    <location>
        <begin position="56"/>
        <end position="69"/>
    </location>
</feature>
<dbReference type="AlphaFoldDB" id="A0A5C3QDW6"/>
<sequence length="141" mass="14861">MSDEYANNGLKGSLVNTTAADNGNYPPEGDSTSSGGYGSPNVWSDAAQRGRADPEPNQSDATNNANTKRVSGFDADEQDVDDPSGLVQQSLNGGDLRDVMQEMGKDRRGGEKLNPYAGDSFESANDAKEMLAKTSRSPPGK</sequence>
<organism evidence="2 3">
    <name type="scientific">Pterulicium gracile</name>
    <dbReference type="NCBI Taxonomy" id="1884261"/>
    <lineage>
        <taxon>Eukaryota</taxon>
        <taxon>Fungi</taxon>
        <taxon>Dikarya</taxon>
        <taxon>Basidiomycota</taxon>
        <taxon>Agaricomycotina</taxon>
        <taxon>Agaricomycetes</taxon>
        <taxon>Agaricomycetidae</taxon>
        <taxon>Agaricales</taxon>
        <taxon>Pleurotineae</taxon>
        <taxon>Pterulaceae</taxon>
        <taxon>Pterulicium</taxon>
    </lineage>
</organism>
<dbReference type="Proteomes" id="UP000305067">
    <property type="component" value="Unassembled WGS sequence"/>
</dbReference>
<proteinExistence type="predicted"/>
<evidence type="ECO:0000313" key="2">
    <source>
        <dbReference type="EMBL" id="TFK96663.1"/>
    </source>
</evidence>